<keyword evidence="1" id="KW-0732">Signal</keyword>
<dbReference type="AlphaFoldDB" id="A0A4R0XTW7"/>
<reference evidence="2 3" key="1">
    <citation type="submission" date="2018-02" db="EMBL/GenBank/DDBJ databases">
        <title>Mycoplasma marinum and Mycoplasma todarodis sp. nov., moderately halophilic and psychrotolerant mycoplasmas isolated from cephalopods.</title>
        <authorList>
            <person name="Viver T."/>
        </authorList>
    </citation>
    <scope>NUCLEOTIDE SEQUENCE [LARGE SCALE GENOMIC DNA]</scope>
    <source>
        <strain evidence="2 3">5H</strain>
    </source>
</reference>
<evidence type="ECO:0000313" key="2">
    <source>
        <dbReference type="EMBL" id="TCG11967.1"/>
    </source>
</evidence>
<evidence type="ECO:0000256" key="1">
    <source>
        <dbReference type="SAM" id="SignalP"/>
    </source>
</evidence>
<sequence length="229" mass="26568">MKKMKKIVMGTLGACAVIATPIATVISCGSSDKSEYVTSKTLNEFSTVINKASVEKDGWGQKGKEYRIDKKGENGERNYILTDKFVDYLVERLNHSHLTEEYKVVHLDLRYFGLDGLGDYFWSKLKDVEVNKTEYNFKEEKMYGSSGIILNVMHNPFVDKINRWNLEESEKIRRDIQQIKALKVFIHKKDDSRSERSTNHLIYFFTEEQGRKSDKVWTLGSKLAKTIFE</sequence>
<protein>
    <recommendedName>
        <fullName evidence="4">Lipoprotein</fullName>
    </recommendedName>
</protein>
<accession>A0A4R0XTW7</accession>
<proteinExistence type="predicted"/>
<name>A0A4R0XTW7_9MOLU</name>
<dbReference type="Proteomes" id="UP000291072">
    <property type="component" value="Unassembled WGS sequence"/>
</dbReference>
<comment type="caution">
    <text evidence="2">The sequence shown here is derived from an EMBL/GenBank/DDBJ whole genome shotgun (WGS) entry which is preliminary data.</text>
</comment>
<dbReference type="PROSITE" id="PS51257">
    <property type="entry name" value="PROKAR_LIPOPROTEIN"/>
    <property type="match status" value="1"/>
</dbReference>
<gene>
    <name evidence="2" type="ORF">C4B25_00485</name>
</gene>
<evidence type="ECO:0008006" key="4">
    <source>
        <dbReference type="Google" id="ProtNLM"/>
    </source>
</evidence>
<keyword evidence="3" id="KW-1185">Reference proteome</keyword>
<dbReference type="EMBL" id="PSZP01000002">
    <property type="protein sequence ID" value="TCG11967.1"/>
    <property type="molecule type" value="Genomic_DNA"/>
</dbReference>
<feature type="chain" id="PRO_5020426875" description="Lipoprotein" evidence="1">
    <location>
        <begin position="20"/>
        <end position="229"/>
    </location>
</feature>
<feature type="signal peptide" evidence="1">
    <location>
        <begin position="1"/>
        <end position="19"/>
    </location>
</feature>
<dbReference type="OrthoDB" id="403059at2"/>
<organism evidence="2 3">
    <name type="scientific">Mycoplasma todarodis</name>
    <dbReference type="NCBI Taxonomy" id="1937191"/>
    <lineage>
        <taxon>Bacteria</taxon>
        <taxon>Bacillati</taxon>
        <taxon>Mycoplasmatota</taxon>
        <taxon>Mollicutes</taxon>
        <taxon>Mycoplasmataceae</taxon>
        <taxon>Mycoplasma</taxon>
    </lineage>
</organism>
<evidence type="ECO:0000313" key="3">
    <source>
        <dbReference type="Proteomes" id="UP000291072"/>
    </source>
</evidence>
<dbReference type="RefSeq" id="WP_131613110.1">
    <property type="nucleotide sequence ID" value="NZ_PSZP01000002.1"/>
</dbReference>